<protein>
    <recommendedName>
        <fullName evidence="4">DUF2878 domain-containing protein</fullName>
    </recommendedName>
</protein>
<evidence type="ECO:0000313" key="2">
    <source>
        <dbReference type="EMBL" id="BAV97953.1"/>
    </source>
</evidence>
<keyword evidence="1" id="KW-0472">Membrane</keyword>
<feature type="transmembrane region" description="Helical" evidence="1">
    <location>
        <begin position="86"/>
        <end position="105"/>
    </location>
</feature>
<dbReference type="EMBL" id="AP014940">
    <property type="protein sequence ID" value="BAV97953.1"/>
    <property type="molecule type" value="Genomic_DNA"/>
</dbReference>
<sequence>MNAWVEFVAYQAVWFVAVIAAGNGYAWPGMLTAAAFVGVQWLLSPRRTGLTMLAAFALLAGTLVDGGLALSGLARYAAAWPSPQSAPAWILGLWCAFATTLAGSLRVFQTHLYAAALLGAVGAPLAYLGAARGWSAVAFAEPAWRGLASLAAGWALALPALAWSARRLAQAPASTAGAGA</sequence>
<dbReference type="AlphaFoldDB" id="A0AAU9AMY9"/>
<accession>A0AAU9AMY9</accession>
<evidence type="ECO:0000313" key="3">
    <source>
        <dbReference type="Proteomes" id="UP000218824"/>
    </source>
</evidence>
<gene>
    <name evidence="2" type="ORF">LEN_2466</name>
</gene>
<name>A0AAU9AMY9_LYSEN</name>
<dbReference type="Proteomes" id="UP000218824">
    <property type="component" value="Chromosome"/>
</dbReference>
<feature type="transmembrane region" description="Helical" evidence="1">
    <location>
        <begin position="50"/>
        <end position="74"/>
    </location>
</feature>
<evidence type="ECO:0000256" key="1">
    <source>
        <dbReference type="SAM" id="Phobius"/>
    </source>
</evidence>
<dbReference type="KEGG" id="lem:LEN_2466"/>
<keyword evidence="1" id="KW-0812">Transmembrane</keyword>
<feature type="transmembrane region" description="Helical" evidence="1">
    <location>
        <begin position="112"/>
        <end position="131"/>
    </location>
</feature>
<dbReference type="Pfam" id="PF11086">
    <property type="entry name" value="DUF2878"/>
    <property type="match status" value="1"/>
</dbReference>
<dbReference type="InterPro" id="IPR021306">
    <property type="entry name" value="DUF2878"/>
</dbReference>
<proteinExistence type="predicted"/>
<reference evidence="2 3" key="1">
    <citation type="journal article" date="2017" name="DNA Res.">
        <title>Complete genome sequence and expression profile of the commercial lytic enzyme producer Lysobacter enzymogenes M497-1.</title>
        <authorList>
            <person name="Takami H."/>
            <person name="Toyoda A."/>
            <person name="Uchiyama I."/>
            <person name="Itoh T."/>
            <person name="Takaki Y."/>
            <person name="Arai W."/>
            <person name="Nishi S."/>
            <person name="Kawai M."/>
            <person name="Shinya K."/>
            <person name="Ikeda H."/>
        </authorList>
    </citation>
    <scope>NUCLEOTIDE SEQUENCE [LARGE SCALE GENOMIC DNA]</scope>
    <source>
        <strain evidence="2 3">M497-1</strain>
    </source>
</reference>
<organism evidence="2 3">
    <name type="scientific">Lysobacter enzymogenes</name>
    <dbReference type="NCBI Taxonomy" id="69"/>
    <lineage>
        <taxon>Bacteria</taxon>
        <taxon>Pseudomonadati</taxon>
        <taxon>Pseudomonadota</taxon>
        <taxon>Gammaproteobacteria</taxon>
        <taxon>Lysobacterales</taxon>
        <taxon>Lysobacteraceae</taxon>
        <taxon>Lysobacter</taxon>
    </lineage>
</organism>
<feature type="transmembrane region" description="Helical" evidence="1">
    <location>
        <begin position="12"/>
        <end position="43"/>
    </location>
</feature>
<feature type="transmembrane region" description="Helical" evidence="1">
    <location>
        <begin position="143"/>
        <end position="163"/>
    </location>
</feature>
<keyword evidence="1" id="KW-1133">Transmembrane helix</keyword>
<dbReference type="RefSeq" id="WP_096378251.1">
    <property type="nucleotide sequence ID" value="NZ_AP014940.1"/>
</dbReference>
<evidence type="ECO:0008006" key="4">
    <source>
        <dbReference type="Google" id="ProtNLM"/>
    </source>
</evidence>
<dbReference type="GeneID" id="83064322"/>